<evidence type="ECO:0000256" key="2">
    <source>
        <dbReference type="SAM" id="MobiDB-lite"/>
    </source>
</evidence>
<gene>
    <name evidence="3" type="ORF">FRACA_760012</name>
</gene>
<dbReference type="EMBL" id="FZMO01000543">
    <property type="protein sequence ID" value="SNQ51603.1"/>
    <property type="molecule type" value="Genomic_DNA"/>
</dbReference>
<sequence length="147" mass="15286">MRSHAGPDAAVVRHSPAGAGSLRVADRVVEKIAVTAAAEVFGVAGAPRRLGGSRAWGRRPRATARVRGGEARLTMAFAVRYPASVDEITGRVRVAVRERVAAFAGIRVARLDIAVPALRVGDGSSPSVLDRTRDVHGMGGTGDEGQV</sequence>
<dbReference type="InterPro" id="IPR005531">
    <property type="entry name" value="Asp23"/>
</dbReference>
<dbReference type="AlphaFoldDB" id="A0A2I2L0Z9"/>
<proteinExistence type="inferred from homology"/>
<keyword evidence="4" id="KW-1185">Reference proteome</keyword>
<name>A0A2I2L0Z9_9ACTN</name>
<evidence type="ECO:0008006" key="5">
    <source>
        <dbReference type="Google" id="ProtNLM"/>
    </source>
</evidence>
<dbReference type="Proteomes" id="UP000234331">
    <property type="component" value="Unassembled WGS sequence"/>
</dbReference>
<dbReference type="RefSeq" id="WP_101835653.1">
    <property type="nucleotide sequence ID" value="NZ_FZMO01000543.1"/>
</dbReference>
<dbReference type="OrthoDB" id="3218330at2"/>
<comment type="similarity">
    <text evidence="1">Belongs to the asp23 family.</text>
</comment>
<protein>
    <recommendedName>
        <fullName evidence="5">Asp23/Gls24 family envelope stress response protein</fullName>
    </recommendedName>
</protein>
<accession>A0A2I2L0Z9</accession>
<organism evidence="3 4">
    <name type="scientific">Frankia canadensis</name>
    <dbReference type="NCBI Taxonomy" id="1836972"/>
    <lineage>
        <taxon>Bacteria</taxon>
        <taxon>Bacillati</taxon>
        <taxon>Actinomycetota</taxon>
        <taxon>Actinomycetes</taxon>
        <taxon>Frankiales</taxon>
        <taxon>Frankiaceae</taxon>
        <taxon>Frankia</taxon>
    </lineage>
</organism>
<dbReference type="Pfam" id="PF03780">
    <property type="entry name" value="Asp23"/>
    <property type="match status" value="1"/>
</dbReference>
<evidence type="ECO:0000256" key="1">
    <source>
        <dbReference type="ARBA" id="ARBA00005721"/>
    </source>
</evidence>
<feature type="region of interest" description="Disordered" evidence="2">
    <location>
        <begin position="124"/>
        <end position="147"/>
    </location>
</feature>
<feature type="compositionally biased region" description="Gly residues" evidence="2">
    <location>
        <begin position="137"/>
        <end position="147"/>
    </location>
</feature>
<evidence type="ECO:0000313" key="4">
    <source>
        <dbReference type="Proteomes" id="UP000234331"/>
    </source>
</evidence>
<reference evidence="3 4" key="1">
    <citation type="submission" date="2017-06" db="EMBL/GenBank/DDBJ databases">
        <authorList>
            <person name="Kim H.J."/>
            <person name="Triplett B.A."/>
        </authorList>
    </citation>
    <scope>NUCLEOTIDE SEQUENCE [LARGE SCALE GENOMIC DNA]</scope>
    <source>
        <strain evidence="3">FRACA_ARgP5</strain>
    </source>
</reference>
<evidence type="ECO:0000313" key="3">
    <source>
        <dbReference type="EMBL" id="SNQ51603.1"/>
    </source>
</evidence>